<dbReference type="PRINTS" id="PR01849">
    <property type="entry name" value="UBIQUITINACT"/>
</dbReference>
<protein>
    <recommendedName>
        <fullName evidence="6">Ubiquitin-like 1-activating enzyme E1A</fullName>
    </recommendedName>
</protein>
<feature type="domain" description="THIF-type NAD/FAD binding fold" evidence="8">
    <location>
        <begin position="104"/>
        <end position="436"/>
    </location>
</feature>
<evidence type="ECO:0000256" key="6">
    <source>
        <dbReference type="ARBA" id="ARBA00044354"/>
    </source>
</evidence>
<organism evidence="9 10">
    <name type="scientific">Purpureocillium takamizusanense</name>
    <dbReference type="NCBI Taxonomy" id="2060973"/>
    <lineage>
        <taxon>Eukaryota</taxon>
        <taxon>Fungi</taxon>
        <taxon>Dikarya</taxon>
        <taxon>Ascomycota</taxon>
        <taxon>Pezizomycotina</taxon>
        <taxon>Sordariomycetes</taxon>
        <taxon>Hypocreomycetidae</taxon>
        <taxon>Hypocreales</taxon>
        <taxon>Ophiocordycipitaceae</taxon>
        <taxon>Purpureocillium</taxon>
    </lineage>
</organism>
<feature type="region of interest" description="Disordered" evidence="7">
    <location>
        <begin position="513"/>
        <end position="572"/>
    </location>
</feature>
<evidence type="ECO:0000256" key="3">
    <source>
        <dbReference type="ARBA" id="ARBA00005673"/>
    </source>
</evidence>
<dbReference type="GO" id="GO:0004839">
    <property type="term" value="F:ubiquitin activating enzyme activity"/>
    <property type="evidence" value="ECO:0007669"/>
    <property type="project" value="UniProtKB-EC"/>
</dbReference>
<evidence type="ECO:0000313" key="9">
    <source>
        <dbReference type="EMBL" id="UNI21371.1"/>
    </source>
</evidence>
<dbReference type="GO" id="GO:0019948">
    <property type="term" value="F:SUMO activating enzyme activity"/>
    <property type="evidence" value="ECO:0007669"/>
    <property type="project" value="TreeGrafter"/>
</dbReference>
<evidence type="ECO:0000259" key="8">
    <source>
        <dbReference type="Pfam" id="PF00899"/>
    </source>
</evidence>
<dbReference type="AlphaFoldDB" id="A0A9Q8QLJ4"/>
<reference evidence="9" key="1">
    <citation type="submission" date="2021-11" db="EMBL/GenBank/DDBJ databases">
        <title>Purpureocillium_takamizusanense_genome.</title>
        <authorList>
            <person name="Nguyen N.-H."/>
        </authorList>
    </citation>
    <scope>NUCLEOTIDE SEQUENCE</scope>
    <source>
        <strain evidence="9">PT3</strain>
    </source>
</reference>
<dbReference type="Pfam" id="PF00899">
    <property type="entry name" value="ThiF"/>
    <property type="match status" value="1"/>
</dbReference>
<dbReference type="PANTHER" id="PTHR10953">
    <property type="entry name" value="UBIQUITIN-ACTIVATING ENZYME E1"/>
    <property type="match status" value="1"/>
</dbReference>
<dbReference type="GO" id="GO:0016925">
    <property type="term" value="P:protein sumoylation"/>
    <property type="evidence" value="ECO:0007669"/>
    <property type="project" value="TreeGrafter"/>
</dbReference>
<evidence type="ECO:0000313" key="10">
    <source>
        <dbReference type="Proteomes" id="UP000829364"/>
    </source>
</evidence>
<comment type="subcellular location">
    <subcellularLocation>
        <location evidence="1">Nucleus</location>
    </subcellularLocation>
</comment>
<keyword evidence="4" id="KW-0833">Ubl conjugation pathway</keyword>
<comment type="pathway">
    <text evidence="2">Protein modification; protein sumoylation.</text>
</comment>
<dbReference type="GO" id="GO:0031510">
    <property type="term" value="C:SUMO activating enzyme complex"/>
    <property type="evidence" value="ECO:0007669"/>
    <property type="project" value="TreeGrafter"/>
</dbReference>
<name>A0A9Q8QLJ4_9HYPO</name>
<dbReference type="PANTHER" id="PTHR10953:SF162">
    <property type="entry name" value="SUMO-ACTIVATING ENZYME SUBUNIT 1"/>
    <property type="match status" value="1"/>
</dbReference>
<dbReference type="CDD" id="cd01492">
    <property type="entry name" value="Aos1_SUMO"/>
    <property type="match status" value="1"/>
</dbReference>
<dbReference type="Proteomes" id="UP000829364">
    <property type="component" value="Chromosome 7"/>
</dbReference>
<dbReference type="Gene3D" id="3.40.50.720">
    <property type="entry name" value="NAD(P)-binding Rossmann-like Domain"/>
    <property type="match status" value="1"/>
</dbReference>
<dbReference type="OrthoDB" id="1708823at2759"/>
<evidence type="ECO:0000256" key="2">
    <source>
        <dbReference type="ARBA" id="ARBA00004718"/>
    </source>
</evidence>
<keyword evidence="10" id="KW-1185">Reference proteome</keyword>
<dbReference type="KEGG" id="ptkz:JDV02_007366"/>
<dbReference type="InterPro" id="IPR045886">
    <property type="entry name" value="ThiF/MoeB/HesA"/>
</dbReference>
<dbReference type="RefSeq" id="XP_047844852.1">
    <property type="nucleotide sequence ID" value="XM_047988854.1"/>
</dbReference>
<comment type="similarity">
    <text evidence="3">Belongs to the ubiquitin-activating E1 family.</text>
</comment>
<accession>A0A9Q8QLJ4</accession>
<dbReference type="GO" id="GO:0005737">
    <property type="term" value="C:cytoplasm"/>
    <property type="evidence" value="ECO:0007669"/>
    <property type="project" value="TreeGrafter"/>
</dbReference>
<evidence type="ECO:0000256" key="4">
    <source>
        <dbReference type="ARBA" id="ARBA00022786"/>
    </source>
</evidence>
<dbReference type="EMBL" id="CP086360">
    <property type="protein sequence ID" value="UNI21371.1"/>
    <property type="molecule type" value="Genomic_DNA"/>
</dbReference>
<feature type="region of interest" description="Disordered" evidence="7">
    <location>
        <begin position="1"/>
        <end position="42"/>
    </location>
</feature>
<feature type="compositionally biased region" description="Polar residues" evidence="7">
    <location>
        <begin position="559"/>
        <end position="572"/>
    </location>
</feature>
<dbReference type="InterPro" id="IPR035985">
    <property type="entry name" value="Ubiquitin-activating_enz"/>
</dbReference>
<evidence type="ECO:0000256" key="1">
    <source>
        <dbReference type="ARBA" id="ARBA00004123"/>
    </source>
</evidence>
<gene>
    <name evidence="9" type="primary">AOS1</name>
    <name evidence="9" type="ORF">JDV02_007366</name>
</gene>
<keyword evidence="5" id="KW-0539">Nucleus</keyword>
<evidence type="ECO:0000256" key="7">
    <source>
        <dbReference type="SAM" id="MobiDB-lite"/>
    </source>
</evidence>
<evidence type="ECO:0000256" key="5">
    <source>
        <dbReference type="ARBA" id="ARBA00023242"/>
    </source>
</evidence>
<sequence>MDPAHPGPDDGSGSMPPIPQGTTDANGAGGMPSFTPEMMDQAGLGSDPMAAMLAGQNFLQDSTMAGMPMGDPNFMLPLMTANGALPMHQPPLNNTVSADEIALYDRQIRLWGMAAQAKIQGANILLITMRALANEVAKNLVLAGVGSITILDGATVTESDLGAQFFLAETEDVVGKNRAEAASAALRKLNPRVQVHVDPESVTAKGPSYFAGFDVVIATDLDPDTFNIINTATRINGKAFYAAGTHGLYGFIFSDLIEHDYVIERDVGNVATETKQETRTRSIIDVKTKTEGSKTAESVTKRELYSTWFLASDLAVLPEEYLQSKRRLRSVTPALSCFRALWEFKQLKGGVLPSTSNRDDLKMFTQIATQKHKALSLPSETLRPEFLRSFLQNLGSEIAPVTAILGGQLAQDVINVLGQTQQPIQNMVVLDGDKMEAVMYPLHPEGALGAGLLSLGGGGNAMAPNGGDMMLDPAAAMLSMPGMGGMGMDAAVVAMGHMAAPVDGMGVGVVGLGGHGASQQPQGDANGQAPAGGFAPDVQSADAHRGSGDAASASGAGQGQKTEGQDSKPSAS</sequence>
<dbReference type="GeneID" id="72069314"/>
<dbReference type="InterPro" id="IPR000594">
    <property type="entry name" value="ThiF_NAD_FAD-bd"/>
</dbReference>
<dbReference type="InterPro" id="IPR000011">
    <property type="entry name" value="UBQ/SUMO-activ_enz_E1-like"/>
</dbReference>
<dbReference type="SUPFAM" id="SSF69572">
    <property type="entry name" value="Activating enzymes of the ubiquitin-like proteins"/>
    <property type="match status" value="1"/>
</dbReference>
<proteinExistence type="inferred from homology"/>
<keyword evidence="9" id="KW-0436">Ligase</keyword>